<evidence type="ECO:0000256" key="1">
    <source>
        <dbReference type="SAM" id="Phobius"/>
    </source>
</evidence>
<proteinExistence type="predicted"/>
<evidence type="ECO:0000313" key="2">
    <source>
        <dbReference type="EMBL" id="KAF4301130.1"/>
    </source>
</evidence>
<name>A0A8H4ITE5_9PEZI</name>
<evidence type="ECO:0000313" key="3">
    <source>
        <dbReference type="EMBL" id="KAF4306034.1"/>
    </source>
</evidence>
<gene>
    <name evidence="3" type="ORF">GTA08_BOTSDO07223</name>
    <name evidence="2" type="ORF">GTA08_BOTSDO11419</name>
</gene>
<comment type="caution">
    <text evidence="3">The sequence shown here is derived from an EMBL/GenBank/DDBJ whole genome shotgun (WGS) entry which is preliminary data.</text>
</comment>
<dbReference type="EMBL" id="WWBZ02000040">
    <property type="protein sequence ID" value="KAF4306034.1"/>
    <property type="molecule type" value="Genomic_DNA"/>
</dbReference>
<dbReference type="EMBL" id="WWBZ02000082">
    <property type="protein sequence ID" value="KAF4301130.1"/>
    <property type="molecule type" value="Genomic_DNA"/>
</dbReference>
<dbReference type="Proteomes" id="UP000572817">
    <property type="component" value="Unassembled WGS sequence"/>
</dbReference>
<reference evidence="3 4" key="1">
    <citation type="submission" date="2020-04" db="EMBL/GenBank/DDBJ databases">
        <title>Genome Assembly and Annotation of Botryosphaeria dothidea sdau 11-99, a Latent Pathogen of Apple Fruit Ring Rot in China.</title>
        <authorList>
            <person name="Yu C."/>
            <person name="Diao Y."/>
            <person name="Lu Q."/>
            <person name="Zhao J."/>
            <person name="Cui S."/>
            <person name="Peng C."/>
            <person name="He B."/>
            <person name="Liu H."/>
        </authorList>
    </citation>
    <scope>NUCLEOTIDE SEQUENCE [LARGE SCALE GENOMIC DNA]</scope>
    <source>
        <strain evidence="3">Sdau11-99</strain>
        <strain evidence="4">sdau11-99</strain>
    </source>
</reference>
<keyword evidence="1" id="KW-1133">Transmembrane helix</keyword>
<keyword evidence="4" id="KW-1185">Reference proteome</keyword>
<protein>
    <submittedName>
        <fullName evidence="3">Uncharacterized protein</fullName>
    </submittedName>
</protein>
<feature type="transmembrane region" description="Helical" evidence="1">
    <location>
        <begin position="12"/>
        <end position="33"/>
    </location>
</feature>
<keyword evidence="1" id="KW-0472">Membrane</keyword>
<accession>A0A8H4ITE5</accession>
<evidence type="ECO:0000313" key="4">
    <source>
        <dbReference type="Proteomes" id="UP000572817"/>
    </source>
</evidence>
<organism evidence="3 4">
    <name type="scientific">Botryosphaeria dothidea</name>
    <dbReference type="NCBI Taxonomy" id="55169"/>
    <lineage>
        <taxon>Eukaryota</taxon>
        <taxon>Fungi</taxon>
        <taxon>Dikarya</taxon>
        <taxon>Ascomycota</taxon>
        <taxon>Pezizomycotina</taxon>
        <taxon>Dothideomycetes</taxon>
        <taxon>Dothideomycetes incertae sedis</taxon>
        <taxon>Botryosphaeriales</taxon>
        <taxon>Botryosphaeriaceae</taxon>
        <taxon>Botryosphaeria</taxon>
    </lineage>
</organism>
<sequence length="132" mass="15049">MGNLRVEEIISLPATLLVTAQIFGHVIHLLLIWHGQAFFRQDIARWRSSMQPVSRIPEWDVEVIQMARRNIGQGAFLTVLGYLNTNILSPQAMPNTIIRRFSGRLVSTWRNMPAFLRRKQDNGTELAPEIGA</sequence>
<dbReference type="AlphaFoldDB" id="A0A8H4ITE5"/>
<keyword evidence="1" id="KW-0812">Transmembrane</keyword>